<keyword evidence="1" id="KW-1133">Transmembrane helix</keyword>
<keyword evidence="1" id="KW-0812">Transmembrane</keyword>
<proteinExistence type="predicted"/>
<dbReference type="Pfam" id="PF05552">
    <property type="entry name" value="MS_channel_1st_1"/>
    <property type="match status" value="1"/>
</dbReference>
<name>A0A1V6CDW4_UNCT6</name>
<evidence type="ECO:0000256" key="1">
    <source>
        <dbReference type="SAM" id="Phobius"/>
    </source>
</evidence>
<dbReference type="EMBL" id="MWDQ01000024">
    <property type="protein sequence ID" value="OQB75053.1"/>
    <property type="molecule type" value="Genomic_DNA"/>
</dbReference>
<accession>A0A1V6CDW4</accession>
<feature type="transmembrane region" description="Helical" evidence="1">
    <location>
        <begin position="181"/>
        <end position="203"/>
    </location>
</feature>
<dbReference type="Gene3D" id="1.10.287.1260">
    <property type="match status" value="1"/>
</dbReference>
<feature type="transmembrane region" description="Helical" evidence="1">
    <location>
        <begin position="20"/>
        <end position="46"/>
    </location>
</feature>
<keyword evidence="1" id="KW-0472">Membrane</keyword>
<feature type="transmembrane region" description="Helical" evidence="1">
    <location>
        <begin position="112"/>
        <end position="133"/>
    </location>
</feature>
<evidence type="ECO:0000313" key="2">
    <source>
        <dbReference type="EMBL" id="OQB75053.1"/>
    </source>
</evidence>
<feature type="transmembrane region" description="Helical" evidence="1">
    <location>
        <begin position="79"/>
        <end position="100"/>
    </location>
</feature>
<organism evidence="2">
    <name type="scientific">candidate division TA06 bacterium ADurb.Bin131</name>
    <dbReference type="NCBI Taxonomy" id="1852827"/>
    <lineage>
        <taxon>Bacteria</taxon>
        <taxon>Bacteria division TA06</taxon>
    </lineage>
</organism>
<protein>
    <submittedName>
        <fullName evidence="2">Uncharacterized protein</fullName>
    </submittedName>
</protein>
<feature type="transmembrane region" description="Helical" evidence="1">
    <location>
        <begin position="154"/>
        <end position="175"/>
    </location>
</feature>
<dbReference type="InterPro" id="IPR008910">
    <property type="entry name" value="MSC_TM_helix"/>
</dbReference>
<sequence length="220" mass="23968">MESEGVFGPLRQMSASFWLGLARLLAALLTFIIGWLIAKLIYILVVKGLQKIKLDKFSEESGLKSFLDKGKIEKTASELIGIAVYWIVILTVIFLSINVAGLSLPPSVIDAIIGFIPRFIIGLIIFVLSLFIGKLFRGIVLTAASNAGIKEAEFLARITQIAIVVFGVVIAIQEFNIAAEFIASVFIILLASLCFGAALTFALGAKDIAKQWIESMFQKK</sequence>
<dbReference type="Proteomes" id="UP000485562">
    <property type="component" value="Unassembled WGS sequence"/>
</dbReference>
<gene>
    <name evidence="2" type="ORF">BWX89_00176</name>
</gene>
<dbReference type="AlphaFoldDB" id="A0A1V6CDW4"/>
<reference evidence="2" key="1">
    <citation type="submission" date="2017-02" db="EMBL/GenBank/DDBJ databases">
        <title>Delving into the versatile metabolic prowess of the omnipresent phylum Bacteroidetes.</title>
        <authorList>
            <person name="Nobu M.K."/>
            <person name="Mei R."/>
            <person name="Narihiro T."/>
            <person name="Kuroda K."/>
            <person name="Liu W.-T."/>
        </authorList>
    </citation>
    <scope>NUCLEOTIDE SEQUENCE</scope>
    <source>
        <strain evidence="2">ADurb.Bin131</strain>
    </source>
</reference>
<comment type="caution">
    <text evidence="2">The sequence shown here is derived from an EMBL/GenBank/DDBJ whole genome shotgun (WGS) entry which is preliminary data.</text>
</comment>